<evidence type="ECO:0000313" key="12">
    <source>
        <dbReference type="Proteomes" id="UP001449657"/>
    </source>
</evidence>
<organism evidence="11 12">
    <name type="scientific">Chitinophaga caseinilytica</name>
    <dbReference type="NCBI Taxonomy" id="2267521"/>
    <lineage>
        <taxon>Bacteria</taxon>
        <taxon>Pseudomonadati</taxon>
        <taxon>Bacteroidota</taxon>
        <taxon>Chitinophagia</taxon>
        <taxon>Chitinophagales</taxon>
        <taxon>Chitinophagaceae</taxon>
        <taxon>Chitinophaga</taxon>
    </lineage>
</organism>
<keyword evidence="9" id="KW-0732">Signal</keyword>
<dbReference type="PROSITE" id="PS51257">
    <property type="entry name" value="PROKAR_LIPOPROTEIN"/>
    <property type="match status" value="1"/>
</dbReference>
<evidence type="ECO:0000256" key="6">
    <source>
        <dbReference type="ARBA" id="ARBA00022801"/>
    </source>
</evidence>
<comment type="cofactor">
    <cofactor evidence="1">
        <name>Mn(2+)</name>
        <dbReference type="ChEBI" id="CHEBI:29035"/>
    </cofactor>
</comment>
<dbReference type="PANTHER" id="PTHR15822:SF4">
    <property type="entry name" value="TYROSYL-DNA PHOSPHODIESTERASE 2"/>
    <property type="match status" value="1"/>
</dbReference>
<evidence type="ECO:0000256" key="3">
    <source>
        <dbReference type="ARBA" id="ARBA00022722"/>
    </source>
</evidence>
<dbReference type="InterPro" id="IPR005135">
    <property type="entry name" value="Endo/exonuclease/phosphatase"/>
</dbReference>
<evidence type="ECO:0000259" key="10">
    <source>
        <dbReference type="Pfam" id="PF03372"/>
    </source>
</evidence>
<evidence type="ECO:0000256" key="7">
    <source>
        <dbReference type="ARBA" id="ARBA00022842"/>
    </source>
</evidence>
<dbReference type="SUPFAM" id="SSF56219">
    <property type="entry name" value="DNase I-like"/>
    <property type="match status" value="1"/>
</dbReference>
<dbReference type="RefSeq" id="WP_341838751.1">
    <property type="nucleotide sequence ID" value="NZ_CP149792.1"/>
</dbReference>
<evidence type="ECO:0000256" key="1">
    <source>
        <dbReference type="ARBA" id="ARBA00001936"/>
    </source>
</evidence>
<name>A0ABZ2YY50_9BACT</name>
<dbReference type="Proteomes" id="UP001449657">
    <property type="component" value="Chromosome"/>
</dbReference>
<keyword evidence="8" id="KW-0234">DNA repair</keyword>
<keyword evidence="6" id="KW-0378">Hydrolase</keyword>
<evidence type="ECO:0000256" key="2">
    <source>
        <dbReference type="ARBA" id="ARBA00001946"/>
    </source>
</evidence>
<protein>
    <submittedName>
        <fullName evidence="11">Endonuclease/exonuclease/phosphatase family protein</fullName>
    </submittedName>
</protein>
<evidence type="ECO:0000256" key="4">
    <source>
        <dbReference type="ARBA" id="ARBA00022723"/>
    </source>
</evidence>
<feature type="domain" description="Endonuclease/exonuclease/phosphatase" evidence="10">
    <location>
        <begin position="27"/>
        <end position="252"/>
    </location>
</feature>
<keyword evidence="4" id="KW-0479">Metal-binding</keyword>
<feature type="signal peptide" evidence="9">
    <location>
        <begin position="1"/>
        <end position="20"/>
    </location>
</feature>
<dbReference type="Gene3D" id="3.60.10.10">
    <property type="entry name" value="Endonuclease/exonuclease/phosphatase"/>
    <property type="match status" value="1"/>
</dbReference>
<dbReference type="GO" id="GO:0004519">
    <property type="term" value="F:endonuclease activity"/>
    <property type="evidence" value="ECO:0007669"/>
    <property type="project" value="UniProtKB-KW"/>
</dbReference>
<gene>
    <name evidence="11" type="ORF">WJU22_13720</name>
</gene>
<evidence type="ECO:0000256" key="8">
    <source>
        <dbReference type="ARBA" id="ARBA00023204"/>
    </source>
</evidence>
<keyword evidence="12" id="KW-1185">Reference proteome</keyword>
<dbReference type="Pfam" id="PF03372">
    <property type="entry name" value="Exo_endo_phos"/>
    <property type="match status" value="1"/>
</dbReference>
<accession>A0ABZ2YY50</accession>
<reference evidence="11 12" key="1">
    <citation type="submission" date="2024-03" db="EMBL/GenBank/DDBJ databases">
        <title>Chitinophaga caseinilytica sp. nov., a casein hydrolysing bacterium isolated from forest soil.</title>
        <authorList>
            <person name="Lee D.S."/>
            <person name="Han D.M."/>
            <person name="Baek J.H."/>
            <person name="Choi D.G."/>
            <person name="Jeon J.H."/>
            <person name="Jeon C.O."/>
        </authorList>
    </citation>
    <scope>NUCLEOTIDE SEQUENCE [LARGE SCALE GENOMIC DNA]</scope>
    <source>
        <strain evidence="11 12">KACC 19118</strain>
    </source>
</reference>
<feature type="chain" id="PRO_5046685371" evidence="9">
    <location>
        <begin position="21"/>
        <end position="281"/>
    </location>
</feature>
<dbReference type="InterPro" id="IPR051547">
    <property type="entry name" value="TDP2-like"/>
</dbReference>
<dbReference type="PANTHER" id="PTHR15822">
    <property type="entry name" value="TRAF AND TNF RECEPTOR-ASSOCIATED PROTEIN"/>
    <property type="match status" value="1"/>
</dbReference>
<keyword evidence="11" id="KW-0255">Endonuclease</keyword>
<keyword evidence="3" id="KW-0540">Nuclease</keyword>
<dbReference type="InterPro" id="IPR036691">
    <property type="entry name" value="Endo/exonu/phosph_ase_sf"/>
</dbReference>
<evidence type="ECO:0000256" key="5">
    <source>
        <dbReference type="ARBA" id="ARBA00022763"/>
    </source>
</evidence>
<proteinExistence type="predicted"/>
<dbReference type="EMBL" id="CP150096">
    <property type="protein sequence ID" value="WZN43957.1"/>
    <property type="molecule type" value="Genomic_DNA"/>
</dbReference>
<sequence>MKRNITLLAILLLACFSAAAQDTLRVLSYNILEGMVKDTTRGKKVFVEWVKDHRPDVVALQECNGFTQKSLEELALSYGHPYAVIVKENGYPTGLTSRFPIAGIQKINDNMTHGFIMAKVGKYNIVVLHLNPHKHKKRRAEIAQVIANMDLQTDKKNRIVMGDFNSVSPLDRERIEKSDYLARQKAAAAQRPVLDNLAEGGVVDYAVQQQMLDAGFTDAGKTFDERQQAQSGKSIIATNARIDYVYLSGDLKKKIIRCAFIYDPFTAVHSDHRPILLELKQ</sequence>
<keyword evidence="7" id="KW-0460">Magnesium</keyword>
<evidence type="ECO:0000313" key="11">
    <source>
        <dbReference type="EMBL" id="WZN43957.1"/>
    </source>
</evidence>
<keyword evidence="5" id="KW-0227">DNA damage</keyword>
<comment type="cofactor">
    <cofactor evidence="2">
        <name>Mg(2+)</name>
        <dbReference type="ChEBI" id="CHEBI:18420"/>
    </cofactor>
</comment>
<evidence type="ECO:0000256" key="9">
    <source>
        <dbReference type="SAM" id="SignalP"/>
    </source>
</evidence>